<keyword evidence="4" id="KW-1185">Reference proteome</keyword>
<evidence type="ECO:0000313" key="3">
    <source>
        <dbReference type="EMBL" id="BCO28432.1"/>
    </source>
</evidence>
<dbReference type="Proteomes" id="UP000824366">
    <property type="component" value="Chromosome"/>
</dbReference>
<feature type="chain" id="PRO_5046925488" evidence="2">
    <location>
        <begin position="23"/>
        <end position="155"/>
    </location>
</feature>
<evidence type="ECO:0000256" key="2">
    <source>
        <dbReference type="SAM" id="SignalP"/>
    </source>
</evidence>
<feature type="compositionally biased region" description="Basic and acidic residues" evidence="1">
    <location>
        <begin position="67"/>
        <end position="78"/>
    </location>
</feature>
<reference evidence="3 4" key="1">
    <citation type="journal article" date="2021" name="Microbiol. Spectr.">
        <title>A Single Bacterium Capable of Oxidation and Reduction of Iron at Circumneutral pH.</title>
        <authorList>
            <person name="Kato S."/>
            <person name="Ohkuma M."/>
        </authorList>
    </citation>
    <scope>NUCLEOTIDE SEQUENCE [LARGE SCALE GENOMIC DNA]</scope>
    <source>
        <strain evidence="3 4">MIZ03</strain>
    </source>
</reference>
<dbReference type="RefSeq" id="WP_223904388.1">
    <property type="nucleotide sequence ID" value="NZ_AP024238.1"/>
</dbReference>
<protein>
    <submittedName>
        <fullName evidence="3">Uncharacterized protein</fullName>
    </submittedName>
</protein>
<dbReference type="Pfam" id="PF11776">
    <property type="entry name" value="RcnB"/>
    <property type="match status" value="1"/>
</dbReference>
<feature type="region of interest" description="Disordered" evidence="1">
    <location>
        <begin position="50"/>
        <end position="78"/>
    </location>
</feature>
<gene>
    <name evidence="3" type="ORF">MIZ03_3332</name>
</gene>
<proteinExistence type="predicted"/>
<name>A0ABM7MQ26_9BURK</name>
<keyword evidence="2" id="KW-0732">Signal</keyword>
<accession>A0ABM7MQ26</accession>
<organism evidence="3 4">
    <name type="scientific">Rhodoferax lithotrophicus</name>
    <dbReference type="NCBI Taxonomy" id="2798804"/>
    <lineage>
        <taxon>Bacteria</taxon>
        <taxon>Pseudomonadati</taxon>
        <taxon>Pseudomonadota</taxon>
        <taxon>Betaproteobacteria</taxon>
        <taxon>Burkholderiales</taxon>
        <taxon>Comamonadaceae</taxon>
        <taxon>Rhodoferax</taxon>
    </lineage>
</organism>
<dbReference type="Gene3D" id="3.10.450.160">
    <property type="entry name" value="inner membrane protein cigr"/>
    <property type="match status" value="1"/>
</dbReference>
<sequence>MKSTTLALAMLASLSFGSVALAQGHDRHGSNDEWPQNQQHMPYQTNQRDFQRGGDWGHQRANHRHDQHSDRYDSQFDQRNERWNDRRAEYNARSPEFRRGGYIPHEYRNPSYVVTDYRAHRLPPPPRHQEWVQVGSDYVLIAIATGIIASIVLSH</sequence>
<evidence type="ECO:0000256" key="1">
    <source>
        <dbReference type="SAM" id="MobiDB-lite"/>
    </source>
</evidence>
<feature type="signal peptide" evidence="2">
    <location>
        <begin position="1"/>
        <end position="22"/>
    </location>
</feature>
<evidence type="ECO:0000313" key="4">
    <source>
        <dbReference type="Proteomes" id="UP000824366"/>
    </source>
</evidence>
<dbReference type="InterPro" id="IPR024572">
    <property type="entry name" value="RcnB"/>
</dbReference>
<dbReference type="EMBL" id="AP024238">
    <property type="protein sequence ID" value="BCO28432.1"/>
    <property type="molecule type" value="Genomic_DNA"/>
</dbReference>